<feature type="region of interest" description="Disordered" evidence="4">
    <location>
        <begin position="916"/>
        <end position="1156"/>
    </location>
</feature>
<feature type="compositionally biased region" description="Low complexity" evidence="4">
    <location>
        <begin position="985"/>
        <end position="1002"/>
    </location>
</feature>
<dbReference type="Pfam" id="PF04082">
    <property type="entry name" value="Fungal_trans"/>
    <property type="match status" value="1"/>
</dbReference>
<dbReference type="InterPro" id="IPR007219">
    <property type="entry name" value="XnlR_reg_dom"/>
</dbReference>
<feature type="domain" description="Xylanolytic transcriptional activator regulatory" evidence="5">
    <location>
        <begin position="441"/>
        <end position="514"/>
    </location>
</feature>
<dbReference type="Proteomes" id="UP000283269">
    <property type="component" value="Unassembled WGS sequence"/>
</dbReference>
<organism evidence="6 7">
    <name type="scientific">Psilocybe cyanescens</name>
    <dbReference type="NCBI Taxonomy" id="93625"/>
    <lineage>
        <taxon>Eukaryota</taxon>
        <taxon>Fungi</taxon>
        <taxon>Dikarya</taxon>
        <taxon>Basidiomycota</taxon>
        <taxon>Agaricomycotina</taxon>
        <taxon>Agaricomycetes</taxon>
        <taxon>Agaricomycetidae</taxon>
        <taxon>Agaricales</taxon>
        <taxon>Agaricineae</taxon>
        <taxon>Strophariaceae</taxon>
        <taxon>Psilocybe</taxon>
    </lineage>
</organism>
<dbReference type="PANTHER" id="PTHR31001:SF56">
    <property type="entry name" value="ZN(2)-C6 FUNGAL-TYPE DOMAIN-CONTAINING PROTEIN"/>
    <property type="match status" value="1"/>
</dbReference>
<feature type="compositionally biased region" description="Low complexity" evidence="4">
    <location>
        <begin position="929"/>
        <end position="939"/>
    </location>
</feature>
<feature type="compositionally biased region" description="Basic and acidic residues" evidence="4">
    <location>
        <begin position="916"/>
        <end position="928"/>
    </location>
</feature>
<gene>
    <name evidence="6" type="ORF">CVT25_008958</name>
</gene>
<feature type="compositionally biased region" description="Low complexity" evidence="4">
    <location>
        <begin position="952"/>
        <end position="977"/>
    </location>
</feature>
<dbReference type="STRING" id="93625.A0A409XN72"/>
<sequence length="1238" mass="136100">MPQAAKKDNTTQRAQDKESKRARGALSCAECRRFVLADTETLHQKIAHMSDRIRQLEDALAILQSTVAGPGGEPHPLLHRDLLKIKSSIELHSASGTGGEEPVVEGVEDDDDANAEYIDAFGTLAIRDDGAATFYGRSAGSESLLLGEISSEASSAYPTSPPSDRDLSPPQRHLSAATSYSDFHAASSPQSQAYASHDGYPQQPFNHDGSLPNAITSFASAFPFAPSLSAGSSSTASVMSSPSSFAPSSLTSSSHSSRKHVLTLQVLTSHYLPPFVEALRLVQLYLEQAPWFFGAVTQKQIEHELMPLWYEEAAAAAPSTSTPPAGGLVVPVTPGNGIGTPAVPRTGTSHDLALLFIVFCFGALTDINLPSPPENAPADKYYQLTKVALTLDPAAPNSVPDPKSTKNGILERPPSVATVQTLSLMAIYEGMCSGENSIETTWALMGLACKLSQSIGLHRDCARWKLTTAEVQKRRALFWELFITDCWQSLATGRLATFSLPFVDCELPGDPDQTIAEDGSVQPSFPYWKARFGAECVSAVVQGTLTSRAPKYSIILDLDRKVRDMELPAYAQGPPPQGVGLAQTMSHFMPQNYRELTLLYIHRCFFAHAISSNPLDPIKSQYAPSFLAGYRSACTIIGSVKLQFSMFPAQIARFWVLWTHAFSASVMLASVATHGSRSKIALAALLELRTACDLFEAASSYGGRAVKFLPILKRLQTKAQTACRNANSGAPVPIPNDIFKPSQTNEPKDELSIFSGKTHTLSTKVTQNGGTSAQSSTTSAHNAPPRSSSKSSRAPSDSPKAIADYPSFANVHPSLVSELSVFHGHIKTQIQNAYQNGGDLFSNGVPMMVDAPPRVPQGRPKIPIQQPQYPPQEQYQQQQQQQQQQAMYQQAKMKQEQFDRQEGERLHMERMELERQEMEHRELERQEMARQQQMKQQIEIQRRESHHHEMQRQQQLQQEAIHRQQQQQQLEMQQQQQRQEKLRQQMEAQQQQQHQVPQYPSQAYEAAPPQHASYATMPPAAAASSSHSQHRQSIVDHSTYRPHHQQQQHYQPAPAPHLPPAMSSQHHQQTSQHPIQPQHTGQHEPVPQQQHSMYTVPPEYSHHPSSHHPSPEQMSSPSSVGYSPPTATYTAAPAPAPAPVPVQPQGPPAGPYIPESSPGSYIPETYTYWPAASSSFAMPDQRTTAAAYAVGPAHGHHPHEQYTPENALRGIAADDRGLQETWQSYMNKVGSPRQFFED</sequence>
<feature type="region of interest" description="Disordered" evidence="4">
    <location>
        <begin position="853"/>
        <end position="902"/>
    </location>
</feature>
<comment type="caution">
    <text evidence="6">The sequence shown here is derived from an EMBL/GenBank/DDBJ whole genome shotgun (WGS) entry which is preliminary data.</text>
</comment>
<evidence type="ECO:0000259" key="5">
    <source>
        <dbReference type="SMART" id="SM00906"/>
    </source>
</evidence>
<dbReference type="AlphaFoldDB" id="A0A409XN72"/>
<keyword evidence="2" id="KW-0539">Nucleus</keyword>
<evidence type="ECO:0000256" key="4">
    <source>
        <dbReference type="SAM" id="MobiDB-lite"/>
    </source>
</evidence>
<dbReference type="SMART" id="SM00906">
    <property type="entry name" value="Fungal_trans"/>
    <property type="match status" value="1"/>
</dbReference>
<accession>A0A409XN72</accession>
<evidence type="ECO:0000313" key="7">
    <source>
        <dbReference type="Proteomes" id="UP000283269"/>
    </source>
</evidence>
<evidence type="ECO:0000256" key="3">
    <source>
        <dbReference type="SAM" id="Coils"/>
    </source>
</evidence>
<feature type="region of interest" description="Disordered" evidence="4">
    <location>
        <begin position="758"/>
        <end position="805"/>
    </location>
</feature>
<comment type="subcellular location">
    <subcellularLocation>
        <location evidence="1">Nucleus</location>
    </subcellularLocation>
</comment>
<reference evidence="6 7" key="1">
    <citation type="journal article" date="2018" name="Evol. Lett.">
        <title>Horizontal gene cluster transfer increased hallucinogenic mushroom diversity.</title>
        <authorList>
            <person name="Reynolds H.T."/>
            <person name="Vijayakumar V."/>
            <person name="Gluck-Thaler E."/>
            <person name="Korotkin H.B."/>
            <person name="Matheny P.B."/>
            <person name="Slot J.C."/>
        </authorList>
    </citation>
    <scope>NUCLEOTIDE SEQUENCE [LARGE SCALE GENOMIC DNA]</scope>
    <source>
        <strain evidence="6 7">2631</strain>
    </source>
</reference>
<dbReference type="OrthoDB" id="424974at2759"/>
<evidence type="ECO:0000256" key="1">
    <source>
        <dbReference type="ARBA" id="ARBA00004123"/>
    </source>
</evidence>
<dbReference type="EMBL" id="NHYD01001075">
    <property type="protein sequence ID" value="PPQ92184.1"/>
    <property type="molecule type" value="Genomic_DNA"/>
</dbReference>
<feature type="compositionally biased region" description="Low complexity" evidence="4">
    <location>
        <begin position="1107"/>
        <end position="1133"/>
    </location>
</feature>
<dbReference type="GO" id="GO:0005634">
    <property type="term" value="C:nucleus"/>
    <property type="evidence" value="ECO:0007669"/>
    <property type="project" value="UniProtKB-SubCell"/>
</dbReference>
<dbReference type="CDD" id="cd12148">
    <property type="entry name" value="fungal_TF_MHR"/>
    <property type="match status" value="1"/>
</dbReference>
<feature type="region of interest" description="Disordered" evidence="4">
    <location>
        <begin position="153"/>
        <end position="174"/>
    </location>
</feature>
<keyword evidence="3" id="KW-0175">Coiled coil</keyword>
<dbReference type="InParanoid" id="A0A409XN72"/>
<dbReference type="GO" id="GO:0008270">
    <property type="term" value="F:zinc ion binding"/>
    <property type="evidence" value="ECO:0007669"/>
    <property type="project" value="InterPro"/>
</dbReference>
<keyword evidence="7" id="KW-1185">Reference proteome</keyword>
<dbReference type="GO" id="GO:0006351">
    <property type="term" value="P:DNA-templated transcription"/>
    <property type="evidence" value="ECO:0007669"/>
    <property type="project" value="InterPro"/>
</dbReference>
<dbReference type="InterPro" id="IPR050613">
    <property type="entry name" value="Sec_Metabolite_Reg"/>
</dbReference>
<proteinExistence type="predicted"/>
<feature type="compositionally biased region" description="Basic and acidic residues" evidence="4">
    <location>
        <begin position="1"/>
        <end position="21"/>
    </location>
</feature>
<feature type="region of interest" description="Disordered" evidence="4">
    <location>
        <begin position="1"/>
        <end position="25"/>
    </location>
</feature>
<feature type="compositionally biased region" description="Low complexity" evidence="4">
    <location>
        <begin position="1060"/>
        <end position="1080"/>
    </location>
</feature>
<feature type="compositionally biased region" description="Basic and acidic residues" evidence="4">
    <location>
        <begin position="940"/>
        <end position="951"/>
    </location>
</feature>
<feature type="compositionally biased region" description="Low complexity" evidence="4">
    <location>
        <begin position="1012"/>
        <end position="1027"/>
    </location>
</feature>
<protein>
    <recommendedName>
        <fullName evidence="5">Xylanolytic transcriptional activator regulatory domain-containing protein</fullName>
    </recommendedName>
</protein>
<feature type="compositionally biased region" description="Basic and acidic residues" evidence="4">
    <location>
        <begin position="893"/>
        <end position="902"/>
    </location>
</feature>
<feature type="compositionally biased region" description="Pro residues" evidence="4">
    <location>
        <begin position="1134"/>
        <end position="1151"/>
    </location>
</feature>
<evidence type="ECO:0000313" key="6">
    <source>
        <dbReference type="EMBL" id="PPQ92184.1"/>
    </source>
</evidence>
<feature type="compositionally biased region" description="Low complexity" evidence="4">
    <location>
        <begin position="865"/>
        <end position="892"/>
    </location>
</feature>
<feature type="coiled-coil region" evidence="3">
    <location>
        <begin position="39"/>
        <end position="66"/>
    </location>
</feature>
<name>A0A409XN72_PSICY</name>
<feature type="compositionally biased region" description="Low complexity" evidence="4">
    <location>
        <begin position="766"/>
        <end position="801"/>
    </location>
</feature>
<evidence type="ECO:0000256" key="2">
    <source>
        <dbReference type="ARBA" id="ARBA00023242"/>
    </source>
</evidence>
<dbReference type="GO" id="GO:0003677">
    <property type="term" value="F:DNA binding"/>
    <property type="evidence" value="ECO:0007669"/>
    <property type="project" value="InterPro"/>
</dbReference>
<dbReference type="PANTHER" id="PTHR31001">
    <property type="entry name" value="UNCHARACTERIZED TRANSCRIPTIONAL REGULATORY PROTEIN"/>
    <property type="match status" value="1"/>
</dbReference>